<evidence type="ECO:0000313" key="3">
    <source>
        <dbReference type="Proteomes" id="UP000441455"/>
    </source>
</evidence>
<feature type="domain" description="EAL" evidence="1">
    <location>
        <begin position="8"/>
        <end position="260"/>
    </location>
</feature>
<dbReference type="InterPro" id="IPR043128">
    <property type="entry name" value="Rev_trsase/Diguanyl_cyclase"/>
</dbReference>
<dbReference type="Gene3D" id="3.30.70.270">
    <property type="match status" value="1"/>
</dbReference>
<dbReference type="SUPFAM" id="SSF55785">
    <property type="entry name" value="PYP-like sensor domain (PAS domain)"/>
    <property type="match status" value="1"/>
</dbReference>
<dbReference type="AlphaFoldDB" id="A0A6N7VYX4"/>
<dbReference type="Pfam" id="PF00563">
    <property type="entry name" value="EAL"/>
    <property type="match status" value="1"/>
</dbReference>
<dbReference type="SUPFAM" id="SSF55073">
    <property type="entry name" value="Nucleotide cyclase"/>
    <property type="match status" value="1"/>
</dbReference>
<dbReference type="EMBL" id="VULN01000008">
    <property type="protein sequence ID" value="MSS82265.1"/>
    <property type="molecule type" value="Genomic_DNA"/>
</dbReference>
<dbReference type="InterPro" id="IPR029787">
    <property type="entry name" value="Nucleotide_cyclase"/>
</dbReference>
<dbReference type="PANTHER" id="PTHR33121">
    <property type="entry name" value="CYCLIC DI-GMP PHOSPHODIESTERASE PDEF"/>
    <property type="match status" value="1"/>
</dbReference>
<dbReference type="SUPFAM" id="SSF141868">
    <property type="entry name" value="EAL domain-like"/>
    <property type="match status" value="1"/>
</dbReference>
<dbReference type="InterPro" id="IPR050706">
    <property type="entry name" value="Cyclic-di-GMP_PDE-like"/>
</dbReference>
<evidence type="ECO:0000259" key="1">
    <source>
        <dbReference type="PROSITE" id="PS50883"/>
    </source>
</evidence>
<organism evidence="2 3">
    <name type="scientific">Acidaminococcus fermentans</name>
    <dbReference type="NCBI Taxonomy" id="905"/>
    <lineage>
        <taxon>Bacteria</taxon>
        <taxon>Bacillati</taxon>
        <taxon>Bacillota</taxon>
        <taxon>Negativicutes</taxon>
        <taxon>Acidaminococcales</taxon>
        <taxon>Acidaminococcaceae</taxon>
        <taxon>Acidaminococcus</taxon>
    </lineage>
</organism>
<dbReference type="OrthoDB" id="9805474at2"/>
<dbReference type="PANTHER" id="PTHR33121:SF70">
    <property type="entry name" value="SIGNALING PROTEIN YKOW"/>
    <property type="match status" value="1"/>
</dbReference>
<name>A0A6N7VYX4_ACIFE</name>
<proteinExistence type="predicted"/>
<accession>A0A6N7VYX4</accession>
<evidence type="ECO:0000313" key="2">
    <source>
        <dbReference type="EMBL" id="MSS82265.1"/>
    </source>
</evidence>
<dbReference type="Gene3D" id="3.30.450.20">
    <property type="entry name" value="PAS domain"/>
    <property type="match status" value="1"/>
</dbReference>
<dbReference type="InterPro" id="IPR035965">
    <property type="entry name" value="PAS-like_dom_sf"/>
</dbReference>
<dbReference type="GO" id="GO:0071111">
    <property type="term" value="F:cyclic-guanylate-specific phosphodiesterase activity"/>
    <property type="evidence" value="ECO:0007669"/>
    <property type="project" value="InterPro"/>
</dbReference>
<dbReference type="InterPro" id="IPR000160">
    <property type="entry name" value="GGDEF_dom"/>
</dbReference>
<dbReference type="CDD" id="cd01948">
    <property type="entry name" value="EAL"/>
    <property type="match status" value="1"/>
</dbReference>
<protein>
    <submittedName>
        <fullName evidence="2">EAL domain-containing protein</fullName>
    </submittedName>
</protein>
<dbReference type="SMART" id="SM00052">
    <property type="entry name" value="EAL"/>
    <property type="match status" value="1"/>
</dbReference>
<comment type="caution">
    <text evidence="2">The sequence shown here is derived from an EMBL/GenBank/DDBJ whole genome shotgun (WGS) entry which is preliminary data.</text>
</comment>
<dbReference type="PROSITE" id="PS50883">
    <property type="entry name" value="EAL"/>
    <property type="match status" value="1"/>
</dbReference>
<dbReference type="InterPro" id="IPR001633">
    <property type="entry name" value="EAL_dom"/>
</dbReference>
<dbReference type="InterPro" id="IPR035919">
    <property type="entry name" value="EAL_sf"/>
</dbReference>
<gene>
    <name evidence="2" type="ORF">FX155_06620</name>
</gene>
<reference evidence="2 3" key="1">
    <citation type="submission" date="2019-08" db="EMBL/GenBank/DDBJ databases">
        <title>In-depth cultivation of the pig gut microbiome towards novel bacterial diversity and tailored functional studies.</title>
        <authorList>
            <person name="Wylensek D."/>
            <person name="Hitch T.C.A."/>
            <person name="Clavel T."/>
        </authorList>
    </citation>
    <scope>NUCLEOTIDE SEQUENCE [LARGE SCALE GENOMIC DNA]</scope>
    <source>
        <strain evidence="2 3">WCA-389-WT-5B</strain>
    </source>
</reference>
<sequence>MVAADCMGKYILQHLEEALENHWVQVYYQPVIRTLTGDLCGLEALARWVDPQSGILSPATFIPVLEEARQIHRLDAYMLEEVCRTIRQRLDANLPIIPVSFNLSRYDFSSLDVFSLVEDTRQKYNIPRDFLHVEITESVLAQNAGEVHQEVDRLRAEGYEVWLDDFGSGFSSLNILKDFQLDLIKLDMGFLRNFTEKSRTIVSSAITMAKRLRLKTLVEGVETREQADFLASIGCGRQQGFYYGKPQPLKDTLALMEQEKRVVEPRKWCHYYDRASGEIHETNSPLALFGMDEKGAIRYLYTNGAYDNAIRHMGYTLQEIQYNLNHPENRDALRTYLFCVERSRTTHRPESYVYIDGGDYVLVRLQVVCEMNGHLLITTTLTNVSQSNAQIRQNKMDANLRYLYSMFDDVNLVDLKKNTIEMLYANNNSSHVSSPRKFQDIRTALKDFARKRIFEEDQATYLAFTDPDTVLARIQKSPTGRISQLFRCRNSTGNYTWRECMAIQLTHGDSSQIKYFWKDRNRRFRGASQAFLDHYGFQSEKEIIGKTDEDMNWHRDNIPYRQDELDVLQKGITVKDVPGECIVKGQLHPITCSKWPLYWNGQIIGLMGYFLDMEKLNRKLRHELPTPYDDVISGLRNRQGFLEDLIHCQEDTEGEARLYCLILLESCFDNYLKKSYEPALLQDLIRKEAQIIQNLAGKDSAISRLYNSTFAIIRREANPEESEALARKIQKRLQAIHQVNGNPVTVTFRWSIVHSTDPLLKKKIGPSQIYRLVLKKLREE</sequence>
<dbReference type="Gene3D" id="3.20.20.450">
    <property type="entry name" value="EAL domain"/>
    <property type="match status" value="1"/>
</dbReference>
<dbReference type="Pfam" id="PF00990">
    <property type="entry name" value="GGDEF"/>
    <property type="match status" value="1"/>
</dbReference>
<dbReference type="Proteomes" id="UP000441455">
    <property type="component" value="Unassembled WGS sequence"/>
</dbReference>